<protein>
    <submittedName>
        <fullName evidence="1">Uncharacterized protein</fullName>
    </submittedName>
</protein>
<dbReference type="AlphaFoldDB" id="A0AAW2FD14"/>
<sequence length="93" mass="11113">MLDTTVIYILRERRHRRNLVLIFANCENNSSNISRQYTRDICASSYLQEKYFFSAYHFARSYESCNNNYVRIYIEFTSEKHKSLSVLGTHNVT</sequence>
<keyword evidence="2" id="KW-1185">Reference proteome</keyword>
<comment type="caution">
    <text evidence="1">The sequence shown here is derived from an EMBL/GenBank/DDBJ whole genome shotgun (WGS) entry which is preliminary data.</text>
</comment>
<proteinExistence type="predicted"/>
<gene>
    <name evidence="1" type="ORF">PUN28_011284</name>
</gene>
<accession>A0AAW2FD14</accession>
<dbReference type="EMBL" id="JADYXP020000011">
    <property type="protein sequence ID" value="KAL0113844.1"/>
    <property type="molecule type" value="Genomic_DNA"/>
</dbReference>
<reference evidence="1 2" key="1">
    <citation type="submission" date="2023-03" db="EMBL/GenBank/DDBJ databases">
        <title>High recombination rates correlate with genetic variation in Cardiocondyla obscurior ants.</title>
        <authorList>
            <person name="Errbii M."/>
        </authorList>
    </citation>
    <scope>NUCLEOTIDE SEQUENCE [LARGE SCALE GENOMIC DNA]</scope>
    <source>
        <strain evidence="1">Alpha-2009</strain>
        <tissue evidence="1">Whole body</tissue>
    </source>
</reference>
<organism evidence="1 2">
    <name type="scientific">Cardiocondyla obscurior</name>
    <dbReference type="NCBI Taxonomy" id="286306"/>
    <lineage>
        <taxon>Eukaryota</taxon>
        <taxon>Metazoa</taxon>
        <taxon>Ecdysozoa</taxon>
        <taxon>Arthropoda</taxon>
        <taxon>Hexapoda</taxon>
        <taxon>Insecta</taxon>
        <taxon>Pterygota</taxon>
        <taxon>Neoptera</taxon>
        <taxon>Endopterygota</taxon>
        <taxon>Hymenoptera</taxon>
        <taxon>Apocrita</taxon>
        <taxon>Aculeata</taxon>
        <taxon>Formicoidea</taxon>
        <taxon>Formicidae</taxon>
        <taxon>Myrmicinae</taxon>
        <taxon>Cardiocondyla</taxon>
    </lineage>
</organism>
<dbReference type="Proteomes" id="UP001430953">
    <property type="component" value="Unassembled WGS sequence"/>
</dbReference>
<evidence type="ECO:0000313" key="1">
    <source>
        <dbReference type="EMBL" id="KAL0113844.1"/>
    </source>
</evidence>
<name>A0AAW2FD14_9HYME</name>
<evidence type="ECO:0000313" key="2">
    <source>
        <dbReference type="Proteomes" id="UP001430953"/>
    </source>
</evidence>